<comment type="caution">
    <text evidence="1">The sequence shown here is derived from an EMBL/GenBank/DDBJ whole genome shotgun (WGS) entry which is preliminary data.</text>
</comment>
<accession>A0ABN0JLI6</accession>
<dbReference type="RefSeq" id="WP_004663799.1">
    <property type="nucleotide sequence ID" value="NZ_BMDV01000006.1"/>
</dbReference>
<evidence type="ECO:0008006" key="3">
    <source>
        <dbReference type="Google" id="ProtNLM"/>
    </source>
</evidence>
<dbReference type="EMBL" id="APOJ01000029">
    <property type="protein sequence ID" value="ENU26085.1"/>
    <property type="molecule type" value="Genomic_DNA"/>
</dbReference>
<evidence type="ECO:0000313" key="1">
    <source>
        <dbReference type="EMBL" id="ENU26085.1"/>
    </source>
</evidence>
<dbReference type="Proteomes" id="UP000013190">
    <property type="component" value="Unassembled WGS sequence"/>
</dbReference>
<protein>
    <recommendedName>
        <fullName evidence="3">Cobalt transporter</fullName>
    </recommendedName>
</protein>
<reference evidence="1 2" key="2">
    <citation type="journal article" date="2016" name="Int. J. Syst. Evol. Microbiol.">
        <title>Taxonomy of haemolytic and/or proteolytic strains of the genus Acinetobacter with the proposal of Acinetobacter courvalinii sp. nov. (genomic species 14 sensu Bouvet &amp; Jeanjean), Acinetobacter dispersus sp. nov. (genomic species 17), Acinetobacter modestus sp. nov., Acinetobacter proteolyticus sp. nov. and Acinetobacter vivianii sp. nov.</title>
        <authorList>
            <person name="Nemec A."/>
            <person name="Radolfova-Krizova L."/>
            <person name="Maixnerova M."/>
            <person name="Vrestiakova E."/>
            <person name="Jezek P."/>
            <person name="Sedo O."/>
        </authorList>
    </citation>
    <scope>NUCLEOTIDE SEQUENCE [LARGE SCALE GENOMIC DNA]</scope>
    <source>
        <strain evidence="1 2">NIPH 236</strain>
    </source>
</reference>
<keyword evidence="2" id="KW-1185">Reference proteome</keyword>
<gene>
    <name evidence="1" type="ORF">F992_02958</name>
</gene>
<name>A0ABN0JLI6_9GAMM</name>
<reference evidence="2" key="1">
    <citation type="submission" date="2013-02" db="EMBL/GenBank/DDBJ databases">
        <title>The Genome Sequence of Acinetobacter sp. NIPH 236.</title>
        <authorList>
            <consortium name="The Broad Institute Genome Sequencing Platform"/>
            <consortium name="The Broad Institute Genome Sequencing Center for Infectious Disease"/>
            <person name="Cerqueira G."/>
            <person name="Feldgarden M."/>
            <person name="Courvalin P."/>
            <person name="Perichon B."/>
            <person name="Grillot-Courvalin C."/>
            <person name="Clermont D."/>
            <person name="Rocha E."/>
            <person name="Yoon E.-J."/>
            <person name="Nemec A."/>
            <person name="Walker B."/>
            <person name="Young S.K."/>
            <person name="Zeng Q."/>
            <person name="Gargeya S."/>
            <person name="Fitzgerald M."/>
            <person name="Haas B."/>
            <person name="Abouelleil A."/>
            <person name="Alvarado L."/>
            <person name="Arachchi H.M."/>
            <person name="Berlin A.M."/>
            <person name="Chapman S.B."/>
            <person name="Dewar J."/>
            <person name="Goldberg J."/>
            <person name="Griggs A."/>
            <person name="Gujja S."/>
            <person name="Hansen M."/>
            <person name="Howarth C."/>
            <person name="Imamovic A."/>
            <person name="Larimer J."/>
            <person name="McCowan C."/>
            <person name="Murphy C."/>
            <person name="Neiman D."/>
            <person name="Pearson M."/>
            <person name="Priest M."/>
            <person name="Roberts A."/>
            <person name="Saif S."/>
            <person name="Shea T."/>
            <person name="Sisk P."/>
            <person name="Sykes S."/>
            <person name="Wortman J."/>
            <person name="Nusbaum C."/>
            <person name="Birren B."/>
        </authorList>
    </citation>
    <scope>NUCLEOTIDE SEQUENCE [LARGE SCALE GENOMIC DNA]</scope>
    <source>
        <strain evidence="2">NIPH 236</strain>
    </source>
</reference>
<proteinExistence type="predicted"/>
<dbReference type="GeneID" id="92836305"/>
<organism evidence="1 2">
    <name type="scientific">Acinetobacter modestus</name>
    <dbReference type="NCBI Taxonomy" id="1776740"/>
    <lineage>
        <taxon>Bacteria</taxon>
        <taxon>Pseudomonadati</taxon>
        <taxon>Pseudomonadota</taxon>
        <taxon>Gammaproteobacteria</taxon>
        <taxon>Moraxellales</taxon>
        <taxon>Moraxellaceae</taxon>
        <taxon>Acinetobacter</taxon>
    </lineage>
</organism>
<sequence length="167" mass="19259">MALEQQDNLITDKANESLSRREKTQNLITQFDAVPCDGSMKVSFYYIPHMSSLVEVQRIRKALLPFAEILVEHSIDLDTRHLTLYHHCGIDEVTIALIRLSLGAELQQTLSHYEPLEMNTLNTDTATLQEHKVESQDNYLSVLGHFLISCLNHLKQWIKCLQRKKDN</sequence>
<evidence type="ECO:0000313" key="2">
    <source>
        <dbReference type="Proteomes" id="UP000013190"/>
    </source>
</evidence>